<protein>
    <submittedName>
        <fullName evidence="1">DUF488 domain-containing protein</fullName>
    </submittedName>
</protein>
<proteinExistence type="predicted"/>
<dbReference type="EMBL" id="JAELXT010000007">
    <property type="protein sequence ID" value="MBJ6125555.1"/>
    <property type="molecule type" value="Genomic_DNA"/>
</dbReference>
<dbReference type="RefSeq" id="WP_199048479.1">
    <property type="nucleotide sequence ID" value="NZ_JAELXT010000007.1"/>
</dbReference>
<reference evidence="2" key="1">
    <citation type="submission" date="2020-12" db="EMBL/GenBank/DDBJ databases">
        <title>Hymenobacter sp.</title>
        <authorList>
            <person name="Kim M.K."/>
        </authorList>
    </citation>
    <scope>NUCLEOTIDE SEQUENCE [LARGE SCALE GENOMIC DNA]</scope>
    <source>
        <strain evidence="2">BT325</strain>
    </source>
</reference>
<evidence type="ECO:0000313" key="1">
    <source>
        <dbReference type="EMBL" id="MBJ6125555.1"/>
    </source>
</evidence>
<name>A0ABS0Y0S8_9HYPH</name>
<dbReference type="PANTHER" id="PTHR39337">
    <property type="entry name" value="BLR5642 PROTEIN"/>
    <property type="match status" value="1"/>
</dbReference>
<dbReference type="InterPro" id="IPR014519">
    <property type="entry name" value="UCP024492"/>
</dbReference>
<gene>
    <name evidence="1" type="ORF">JAO75_09030</name>
</gene>
<accession>A0ABS0Y0S8</accession>
<sequence>MTNPFYTIGHSTRTISEFVDLLREANVRLVVDVRTVPRSRTNPQFNRDALPESLAGYQIGYEHIAELGGLRGKQRRDGPSPNAFWENTSFRNYADYALTDRFREGLDRLTDLGNRSVTAIMCAEAVWWRCHRRIIADYLLASGHSVFHLLGPGKIEPASLTPGARPSTERIVYPAAG</sequence>
<dbReference type="Pfam" id="PF04343">
    <property type="entry name" value="DUF488"/>
    <property type="match status" value="1"/>
</dbReference>
<dbReference type="InterPro" id="IPR007438">
    <property type="entry name" value="DUF488"/>
</dbReference>
<evidence type="ECO:0000313" key="2">
    <source>
        <dbReference type="Proteomes" id="UP000620670"/>
    </source>
</evidence>
<comment type="caution">
    <text evidence="1">The sequence shown here is derived from an EMBL/GenBank/DDBJ whole genome shotgun (WGS) entry which is preliminary data.</text>
</comment>
<dbReference type="PIRSF" id="PIRSF024492">
    <property type="entry name" value="UCP024492"/>
    <property type="match status" value="1"/>
</dbReference>
<organism evidence="1 2">
    <name type="scientific">Microvirga splendida</name>
    <dbReference type="NCBI Taxonomy" id="2795727"/>
    <lineage>
        <taxon>Bacteria</taxon>
        <taxon>Pseudomonadati</taxon>
        <taxon>Pseudomonadota</taxon>
        <taxon>Alphaproteobacteria</taxon>
        <taxon>Hyphomicrobiales</taxon>
        <taxon>Methylobacteriaceae</taxon>
        <taxon>Microvirga</taxon>
    </lineage>
</organism>
<dbReference type="Proteomes" id="UP000620670">
    <property type="component" value="Unassembled WGS sequence"/>
</dbReference>
<keyword evidence="2" id="KW-1185">Reference proteome</keyword>
<dbReference type="PANTHER" id="PTHR39337:SF1">
    <property type="entry name" value="BLR5642 PROTEIN"/>
    <property type="match status" value="1"/>
</dbReference>